<keyword evidence="3" id="KW-0812">Transmembrane</keyword>
<dbReference type="EMBL" id="WJJP01000222">
    <property type="protein sequence ID" value="MBD3324354.1"/>
    <property type="molecule type" value="Genomic_DNA"/>
</dbReference>
<gene>
    <name evidence="4" type="ORF">GF339_07195</name>
</gene>
<organism evidence="4 5">
    <name type="scientific">candidate division KSB3 bacterium</name>
    <dbReference type="NCBI Taxonomy" id="2044937"/>
    <lineage>
        <taxon>Bacteria</taxon>
        <taxon>candidate division KSB3</taxon>
    </lineage>
</organism>
<keyword evidence="3" id="KW-0472">Membrane</keyword>
<keyword evidence="3" id="KW-1133">Transmembrane helix</keyword>
<dbReference type="InterPro" id="IPR019734">
    <property type="entry name" value="TPR_rpt"/>
</dbReference>
<dbReference type="Pfam" id="PF13181">
    <property type="entry name" value="TPR_8"/>
    <property type="match status" value="1"/>
</dbReference>
<evidence type="ECO:0000256" key="3">
    <source>
        <dbReference type="SAM" id="Phobius"/>
    </source>
</evidence>
<dbReference type="SUPFAM" id="SSF48452">
    <property type="entry name" value="TPR-like"/>
    <property type="match status" value="1"/>
</dbReference>
<feature type="transmembrane region" description="Helical" evidence="3">
    <location>
        <begin position="50"/>
        <end position="71"/>
    </location>
</feature>
<protein>
    <submittedName>
        <fullName evidence="4">Tetratricopeptide repeat protein</fullName>
    </submittedName>
</protein>
<dbReference type="AlphaFoldDB" id="A0A9D5JU96"/>
<dbReference type="SMART" id="SM00028">
    <property type="entry name" value="TPR"/>
    <property type="match status" value="6"/>
</dbReference>
<feature type="coiled-coil region" evidence="2">
    <location>
        <begin position="118"/>
        <end position="145"/>
    </location>
</feature>
<dbReference type="PROSITE" id="PS50005">
    <property type="entry name" value="TPR"/>
    <property type="match status" value="1"/>
</dbReference>
<comment type="caution">
    <text evidence="4">The sequence shown here is derived from an EMBL/GenBank/DDBJ whole genome shotgun (WGS) entry which is preliminary data.</text>
</comment>
<evidence type="ECO:0000256" key="2">
    <source>
        <dbReference type="SAM" id="Coils"/>
    </source>
</evidence>
<dbReference type="Gene3D" id="1.25.40.10">
    <property type="entry name" value="Tetratricopeptide repeat domain"/>
    <property type="match status" value="1"/>
</dbReference>
<accession>A0A9D5JU96</accession>
<reference evidence="4" key="1">
    <citation type="submission" date="2019-11" db="EMBL/GenBank/DDBJ databases">
        <title>Microbial mats filling the niche in hypersaline microbial mats.</title>
        <authorList>
            <person name="Wong H.L."/>
            <person name="Macleod F.I."/>
            <person name="White R.A. III"/>
            <person name="Burns B.P."/>
        </authorList>
    </citation>
    <scope>NUCLEOTIDE SEQUENCE</scope>
    <source>
        <strain evidence="4">Rbin_158</strain>
    </source>
</reference>
<sequence>MSWLLAIVDHPLVLIGGVCVLVLGMFRGLLRSGVLRQVTSEASERVIQHVLRYGFWLALCVTLGGFGFAAWNTYMEKTAITHYGVSPERFEALAGELAVTKSALKSFFKILEQQQVPLEDLDSKLREIAANYKELVQRLRHIQSEDPQVIAFKEQASAAIEAGRYQQAEDLLNQAEDADMAAIRALQSDIQQRQKALEQRQLSAAETTADNARLQRIQLRYAQAARYWQKAAALLPEEHQKTRGFYLHEAGYDYHRIARYDDALPLWEQSLAIQREIGDRAGEGATLNNLAGIAHARGDYATALTYLEQSLAIQRELGNRAGEGTTLNNLSQIYDARGDYATALTYLEQSLAIRREIGNKAGEAVTSLNIGQIYLEQGDLSQAEKYIRRTVEIQEKINHPDLKQAPAALQRLQQSLQQQENPPPP</sequence>
<dbReference type="PANTHER" id="PTHR10098">
    <property type="entry name" value="RAPSYN-RELATED"/>
    <property type="match status" value="1"/>
</dbReference>
<evidence type="ECO:0000256" key="1">
    <source>
        <dbReference type="PROSITE-ProRule" id="PRU00339"/>
    </source>
</evidence>
<dbReference type="InterPro" id="IPR011990">
    <property type="entry name" value="TPR-like_helical_dom_sf"/>
</dbReference>
<dbReference type="PANTHER" id="PTHR10098:SF108">
    <property type="entry name" value="TETRATRICOPEPTIDE REPEAT PROTEIN 28"/>
    <property type="match status" value="1"/>
</dbReference>
<keyword evidence="2" id="KW-0175">Coiled coil</keyword>
<dbReference type="Pfam" id="PF13424">
    <property type="entry name" value="TPR_12"/>
    <property type="match status" value="1"/>
</dbReference>
<feature type="transmembrane region" description="Helical" evidence="3">
    <location>
        <begin position="12"/>
        <end position="30"/>
    </location>
</feature>
<proteinExistence type="predicted"/>
<evidence type="ECO:0000313" key="5">
    <source>
        <dbReference type="Proteomes" id="UP000649604"/>
    </source>
</evidence>
<keyword evidence="1" id="KW-0802">TPR repeat</keyword>
<feature type="repeat" description="TPR" evidence="1">
    <location>
        <begin position="364"/>
        <end position="397"/>
    </location>
</feature>
<evidence type="ECO:0000313" key="4">
    <source>
        <dbReference type="EMBL" id="MBD3324354.1"/>
    </source>
</evidence>
<dbReference type="Proteomes" id="UP000649604">
    <property type="component" value="Unassembled WGS sequence"/>
</dbReference>
<name>A0A9D5JU96_9BACT</name>